<dbReference type="OrthoDB" id="2692625at2759"/>
<protein>
    <recommendedName>
        <fullName evidence="3">Ketoreductase (KR) domain-containing protein</fullName>
    </recommendedName>
</protein>
<feature type="domain" description="Ketoreductase (KR)" evidence="3">
    <location>
        <begin position="301"/>
        <end position="376"/>
    </location>
</feature>
<dbReference type="InterPro" id="IPR013968">
    <property type="entry name" value="PKS_KR"/>
</dbReference>
<keyword evidence="1" id="KW-0596">Phosphopantetheine</keyword>
<proteinExistence type="predicted"/>
<name>A0A0C3N4K9_PISTI</name>
<dbReference type="PANTHER" id="PTHR43775">
    <property type="entry name" value="FATTY ACID SYNTHASE"/>
    <property type="match status" value="1"/>
</dbReference>
<dbReference type="Pfam" id="PF08659">
    <property type="entry name" value="KR"/>
    <property type="match status" value="1"/>
</dbReference>
<dbReference type="SUPFAM" id="SSF51735">
    <property type="entry name" value="NAD(P)-binding Rossmann-fold domains"/>
    <property type="match status" value="1"/>
</dbReference>
<reference evidence="5" key="2">
    <citation type="submission" date="2015-01" db="EMBL/GenBank/DDBJ databases">
        <title>Evolutionary Origins and Diversification of the Mycorrhizal Mutualists.</title>
        <authorList>
            <consortium name="DOE Joint Genome Institute"/>
            <consortium name="Mycorrhizal Genomics Consortium"/>
            <person name="Kohler A."/>
            <person name="Kuo A."/>
            <person name="Nagy L.G."/>
            <person name="Floudas D."/>
            <person name="Copeland A."/>
            <person name="Barry K.W."/>
            <person name="Cichocki N."/>
            <person name="Veneault-Fourrey C."/>
            <person name="LaButti K."/>
            <person name="Lindquist E.A."/>
            <person name="Lipzen A."/>
            <person name="Lundell T."/>
            <person name="Morin E."/>
            <person name="Murat C."/>
            <person name="Riley R."/>
            <person name="Ohm R."/>
            <person name="Sun H."/>
            <person name="Tunlid A."/>
            <person name="Henrissat B."/>
            <person name="Grigoriev I.V."/>
            <person name="Hibbett D.S."/>
            <person name="Martin F."/>
        </authorList>
    </citation>
    <scope>NUCLEOTIDE SEQUENCE [LARGE SCALE GENOMIC DNA]</scope>
    <source>
        <strain evidence="5">Marx 270</strain>
    </source>
</reference>
<dbReference type="Proteomes" id="UP000054217">
    <property type="component" value="Unassembled WGS sequence"/>
</dbReference>
<organism evidence="4 5">
    <name type="scientific">Pisolithus tinctorius Marx 270</name>
    <dbReference type="NCBI Taxonomy" id="870435"/>
    <lineage>
        <taxon>Eukaryota</taxon>
        <taxon>Fungi</taxon>
        <taxon>Dikarya</taxon>
        <taxon>Basidiomycota</taxon>
        <taxon>Agaricomycotina</taxon>
        <taxon>Agaricomycetes</taxon>
        <taxon>Agaricomycetidae</taxon>
        <taxon>Boletales</taxon>
        <taxon>Sclerodermatineae</taxon>
        <taxon>Pisolithaceae</taxon>
        <taxon>Pisolithus</taxon>
    </lineage>
</organism>
<dbReference type="InterPro" id="IPR050091">
    <property type="entry name" value="PKS_NRPS_Biosynth_Enz"/>
</dbReference>
<dbReference type="EMBL" id="KN832055">
    <property type="protein sequence ID" value="KIN96014.1"/>
    <property type="molecule type" value="Genomic_DNA"/>
</dbReference>
<dbReference type="InParanoid" id="A0A0C3N4K9"/>
<dbReference type="GO" id="GO:0004312">
    <property type="term" value="F:fatty acid synthase activity"/>
    <property type="evidence" value="ECO:0007669"/>
    <property type="project" value="TreeGrafter"/>
</dbReference>
<dbReference type="Gene3D" id="3.40.50.720">
    <property type="entry name" value="NAD(P)-binding Rossmann-like Domain"/>
    <property type="match status" value="1"/>
</dbReference>
<gene>
    <name evidence="4" type="ORF">M404DRAFT_11030</name>
</gene>
<evidence type="ECO:0000313" key="5">
    <source>
        <dbReference type="Proteomes" id="UP000054217"/>
    </source>
</evidence>
<dbReference type="HOGENOM" id="CLU_715940_0_0_1"/>
<keyword evidence="2" id="KW-0597">Phosphoprotein</keyword>
<reference evidence="4 5" key="1">
    <citation type="submission" date="2014-04" db="EMBL/GenBank/DDBJ databases">
        <authorList>
            <consortium name="DOE Joint Genome Institute"/>
            <person name="Kuo A."/>
            <person name="Kohler A."/>
            <person name="Costa M.D."/>
            <person name="Nagy L.G."/>
            <person name="Floudas D."/>
            <person name="Copeland A."/>
            <person name="Barry K.W."/>
            <person name="Cichocki N."/>
            <person name="Veneault-Fourrey C."/>
            <person name="LaButti K."/>
            <person name="Lindquist E.A."/>
            <person name="Lipzen A."/>
            <person name="Lundell T."/>
            <person name="Morin E."/>
            <person name="Murat C."/>
            <person name="Sun H."/>
            <person name="Tunlid A."/>
            <person name="Henrissat B."/>
            <person name="Grigoriev I.V."/>
            <person name="Hibbett D.S."/>
            <person name="Martin F."/>
            <person name="Nordberg H.P."/>
            <person name="Cantor M.N."/>
            <person name="Hua S.X."/>
        </authorList>
    </citation>
    <scope>NUCLEOTIDE SEQUENCE [LARGE SCALE GENOMIC DNA]</scope>
    <source>
        <strain evidence="4 5">Marx 270</strain>
    </source>
</reference>
<dbReference type="AlphaFoldDB" id="A0A0C3N4K9"/>
<accession>A0A0C3N4K9</accession>
<evidence type="ECO:0000256" key="1">
    <source>
        <dbReference type="ARBA" id="ARBA00022450"/>
    </source>
</evidence>
<keyword evidence="5" id="KW-1185">Reference proteome</keyword>
<evidence type="ECO:0000313" key="4">
    <source>
        <dbReference type="EMBL" id="KIN96014.1"/>
    </source>
</evidence>
<dbReference type="GO" id="GO:0006633">
    <property type="term" value="P:fatty acid biosynthetic process"/>
    <property type="evidence" value="ECO:0007669"/>
    <property type="project" value="TreeGrafter"/>
</dbReference>
<dbReference type="PANTHER" id="PTHR43775:SF37">
    <property type="entry name" value="SI:DKEY-61P9.11"/>
    <property type="match status" value="1"/>
</dbReference>
<dbReference type="InterPro" id="IPR036291">
    <property type="entry name" value="NAD(P)-bd_dom_sf"/>
</dbReference>
<evidence type="ECO:0000259" key="3">
    <source>
        <dbReference type="Pfam" id="PF08659"/>
    </source>
</evidence>
<sequence>MKITKDGEVFVRRLVHGGAEVKDAVIPAASITESGAVSSDSPRWGYPKSKSLSKLLAPMSTSPRNLALLLSVASSPQVVAIASQSPADVVVILQDAVVSLPVGISSIDAAFLTASFLASWIGLVVRDSIKSSSIVLSTTLPQLRSDLAVECYVLLAETAALSSSLEVPMSDIIAIDNFATAILGWLRSNSIRAFDIVLNAGGERAFAHGADLLSVFGSYIHIEGNELSRIPSGSYSTQVSDINRFAAASPVLLAPFRLHLASFSSYSSSQVVDAYSLVAIPDSLCSVRIDPVGQLFDPRKSYILVGGSSELGVCITEWMANHGARRVFLTSRGPRGPTKVDNLYIHYLRSKGMQIEAIAADAISKDQTAAVVNERRRLVLSAASSS</sequence>
<dbReference type="STRING" id="870435.A0A0C3N4K9"/>
<evidence type="ECO:0000256" key="2">
    <source>
        <dbReference type="ARBA" id="ARBA00022553"/>
    </source>
</evidence>